<sequence>MLYVDWPGVDDPWIGVNVDLVALQCFVCQVFHISMDQCGPPVVIGLQPEKQAGYARVYSLQIPPRNIIARLVAPAKPLFKTESEVAAMDFVRHHISLPVPVLYIYCSEATWDPIQLSQKKTLARDLVDVYDQLYRLKEDGCGGIYYGANPTMYDLASFSRSPRWALLSPESLRLLRSHCHHPIKDGYELGPIHDILLINYQLMVPTPSQTMPVFSSKEYVKLIAFNGLPPTRSYFDIPIREKCVELFQHIQTLYPKSPLFGEQSDASSFRFSHGNLREGNILIDPQSGEITGVIDWEAAAFRPSWATVLGVGWFEEDSQ</sequence>
<dbReference type="OrthoDB" id="2906425at2759"/>
<gene>
    <name evidence="2" type="ORF">D9757_000497</name>
</gene>
<comment type="caution">
    <text evidence="2">The sequence shown here is derived from an EMBL/GenBank/DDBJ whole genome shotgun (WGS) entry which is preliminary data.</text>
</comment>
<evidence type="ECO:0000259" key="1">
    <source>
        <dbReference type="Pfam" id="PF01636"/>
    </source>
</evidence>
<dbReference type="Proteomes" id="UP000518752">
    <property type="component" value="Unassembled WGS sequence"/>
</dbReference>
<reference evidence="2 3" key="1">
    <citation type="journal article" date="2020" name="ISME J.">
        <title>Uncovering the hidden diversity of litter-decomposition mechanisms in mushroom-forming fungi.</title>
        <authorList>
            <person name="Floudas D."/>
            <person name="Bentzer J."/>
            <person name="Ahren D."/>
            <person name="Johansson T."/>
            <person name="Persson P."/>
            <person name="Tunlid A."/>
        </authorList>
    </citation>
    <scope>NUCLEOTIDE SEQUENCE [LARGE SCALE GENOMIC DNA]</scope>
    <source>
        <strain evidence="2 3">CBS 406.79</strain>
    </source>
</reference>
<evidence type="ECO:0000313" key="3">
    <source>
        <dbReference type="Proteomes" id="UP000518752"/>
    </source>
</evidence>
<dbReference type="SUPFAM" id="SSF56112">
    <property type="entry name" value="Protein kinase-like (PK-like)"/>
    <property type="match status" value="1"/>
</dbReference>
<accession>A0A8H5I1J9</accession>
<feature type="domain" description="Aminoglycoside phosphotransferase" evidence="1">
    <location>
        <begin position="266"/>
        <end position="300"/>
    </location>
</feature>
<dbReference type="PANTHER" id="PTHR21310">
    <property type="entry name" value="AMINOGLYCOSIDE PHOSPHOTRANSFERASE-RELATED-RELATED"/>
    <property type="match status" value="1"/>
</dbReference>
<organism evidence="2 3">
    <name type="scientific">Collybiopsis confluens</name>
    <dbReference type="NCBI Taxonomy" id="2823264"/>
    <lineage>
        <taxon>Eukaryota</taxon>
        <taxon>Fungi</taxon>
        <taxon>Dikarya</taxon>
        <taxon>Basidiomycota</taxon>
        <taxon>Agaricomycotina</taxon>
        <taxon>Agaricomycetes</taxon>
        <taxon>Agaricomycetidae</taxon>
        <taxon>Agaricales</taxon>
        <taxon>Marasmiineae</taxon>
        <taxon>Omphalotaceae</taxon>
        <taxon>Collybiopsis</taxon>
    </lineage>
</organism>
<dbReference type="AlphaFoldDB" id="A0A8H5I1J9"/>
<name>A0A8H5I1J9_9AGAR</name>
<evidence type="ECO:0000313" key="2">
    <source>
        <dbReference type="EMBL" id="KAF5393481.1"/>
    </source>
</evidence>
<dbReference type="Gene3D" id="3.90.1200.10">
    <property type="match status" value="1"/>
</dbReference>
<protein>
    <recommendedName>
        <fullName evidence="1">Aminoglycoside phosphotransferase domain-containing protein</fullName>
    </recommendedName>
</protein>
<keyword evidence="3" id="KW-1185">Reference proteome</keyword>
<dbReference type="InterPro" id="IPR051678">
    <property type="entry name" value="AGP_Transferase"/>
</dbReference>
<proteinExistence type="predicted"/>
<dbReference type="InterPro" id="IPR011009">
    <property type="entry name" value="Kinase-like_dom_sf"/>
</dbReference>
<dbReference type="EMBL" id="JAACJN010000002">
    <property type="protein sequence ID" value="KAF5393481.1"/>
    <property type="molecule type" value="Genomic_DNA"/>
</dbReference>
<dbReference type="Pfam" id="PF01636">
    <property type="entry name" value="APH"/>
    <property type="match status" value="1"/>
</dbReference>
<dbReference type="PANTHER" id="PTHR21310:SF15">
    <property type="entry name" value="AMINOGLYCOSIDE PHOSPHOTRANSFERASE DOMAIN-CONTAINING PROTEIN"/>
    <property type="match status" value="1"/>
</dbReference>
<dbReference type="InterPro" id="IPR002575">
    <property type="entry name" value="Aminoglycoside_PTrfase"/>
</dbReference>